<keyword evidence="1 4" id="KW-0479">Metal-binding</keyword>
<accession>A0A433QLU1</accession>
<reference evidence="6 7" key="1">
    <citation type="journal article" date="2018" name="New Phytol.">
        <title>Phylogenomics of Endogonaceae and evolution of mycorrhizas within Mucoromycota.</title>
        <authorList>
            <person name="Chang Y."/>
            <person name="Desiro A."/>
            <person name="Na H."/>
            <person name="Sandor L."/>
            <person name="Lipzen A."/>
            <person name="Clum A."/>
            <person name="Barry K."/>
            <person name="Grigoriev I.V."/>
            <person name="Martin F.M."/>
            <person name="Stajich J.E."/>
            <person name="Smith M.E."/>
            <person name="Bonito G."/>
            <person name="Spatafora J.W."/>
        </authorList>
    </citation>
    <scope>NUCLEOTIDE SEQUENCE [LARGE SCALE GENOMIC DNA]</scope>
    <source>
        <strain evidence="6 7">AD002</strain>
    </source>
</reference>
<dbReference type="InterPro" id="IPR050364">
    <property type="entry name" value="Cytochrome_P450_fung"/>
</dbReference>
<dbReference type="SUPFAM" id="SSF48264">
    <property type="entry name" value="Cytochrome P450"/>
    <property type="match status" value="1"/>
</dbReference>
<dbReference type="AlphaFoldDB" id="A0A433QLU1"/>
<dbReference type="PROSITE" id="PS00086">
    <property type="entry name" value="CYTOCHROME_P450"/>
    <property type="match status" value="1"/>
</dbReference>
<evidence type="ECO:0000313" key="6">
    <source>
        <dbReference type="EMBL" id="RUS30763.1"/>
    </source>
</evidence>
<keyword evidence="2 5" id="KW-0560">Oxidoreductase</keyword>
<dbReference type="PRINTS" id="PR00385">
    <property type="entry name" value="P450"/>
</dbReference>
<dbReference type="Gene3D" id="1.10.630.10">
    <property type="entry name" value="Cytochrome P450"/>
    <property type="match status" value="1"/>
</dbReference>
<keyword evidence="7" id="KW-1185">Reference proteome</keyword>
<keyword evidence="4 5" id="KW-0349">Heme</keyword>
<proteinExistence type="inferred from homology"/>
<dbReference type="GO" id="GO:0016705">
    <property type="term" value="F:oxidoreductase activity, acting on paired donors, with incorporation or reduction of molecular oxygen"/>
    <property type="evidence" value="ECO:0007669"/>
    <property type="project" value="InterPro"/>
</dbReference>
<comment type="similarity">
    <text evidence="5">Belongs to the cytochrome P450 family.</text>
</comment>
<comment type="cofactor">
    <cofactor evidence="4">
        <name>heme</name>
        <dbReference type="ChEBI" id="CHEBI:30413"/>
    </cofactor>
</comment>
<evidence type="ECO:0000313" key="7">
    <source>
        <dbReference type="Proteomes" id="UP000274822"/>
    </source>
</evidence>
<dbReference type="InterPro" id="IPR036396">
    <property type="entry name" value="Cyt_P450_sf"/>
</dbReference>
<dbReference type="InterPro" id="IPR002401">
    <property type="entry name" value="Cyt_P450_E_grp-I"/>
</dbReference>
<dbReference type="PANTHER" id="PTHR46300:SF5">
    <property type="entry name" value="CYTOCHROME P450"/>
    <property type="match status" value="1"/>
</dbReference>
<dbReference type="PRINTS" id="PR00463">
    <property type="entry name" value="EP450I"/>
</dbReference>
<dbReference type="GO" id="GO:0005506">
    <property type="term" value="F:iron ion binding"/>
    <property type="evidence" value="ECO:0007669"/>
    <property type="project" value="InterPro"/>
</dbReference>
<evidence type="ECO:0000256" key="1">
    <source>
        <dbReference type="ARBA" id="ARBA00022723"/>
    </source>
</evidence>
<sequence>MSTALTPHSVDSYLLVASGFIAALLLRRLVDGPSAQERIDANLPAFPPGLPFIGNVHQVAGRRPELQFTEWSKTLGPIFTVKMGVKRWIVLNSIDIVKDLIVDRGNIYSSRDLPEVLLNVLFRGDMGAPMPFMSYGDRWRQIRRIGEFRTQHFVLFIQQLSRSNLSEYSPSVILMHTAHSALTKAKINNYQPIIDIRSNFMLKSLYEASCSSPENVVAPVAIFDFYTVSTMFAVIFGVDIKPNDERIKRGNEVTQEATRLIGLPEQLMEFFPLLKNMPIKTAKLAAAIRSKTEAFWGEQYAGVKKRVQEGTAGECVLREVIAAQPKERLGDLQQSHIGSILNSAGSETTSITIQWMCAILAHYPEIQEKAFAEIEQVVGLDRLPTENDEENLPYIQCIILETLRYRAPAPVAIPHATSKDDTYRGYFIPKGTTVVINIHAIHNDPKRYPNPKLFNPERHMNYVRSTNNKITPEFSERPHLAFSTGRRVCVGINMAERVLFIGIAKFLSCFRIQFPTDEFGSPVPIEIEKPKVGNGTTCIPRPYEVKLVPRHNGVGKLVGSEF</sequence>
<dbReference type="InterPro" id="IPR001128">
    <property type="entry name" value="Cyt_P450"/>
</dbReference>
<evidence type="ECO:0000256" key="2">
    <source>
        <dbReference type="ARBA" id="ARBA00023002"/>
    </source>
</evidence>
<dbReference type="Proteomes" id="UP000274822">
    <property type="component" value="Unassembled WGS sequence"/>
</dbReference>
<protein>
    <submittedName>
        <fullName evidence="6">Cytochrome P450</fullName>
    </submittedName>
</protein>
<dbReference type="InterPro" id="IPR017972">
    <property type="entry name" value="Cyt_P450_CS"/>
</dbReference>
<dbReference type="CDD" id="cd11065">
    <property type="entry name" value="CYP64-like"/>
    <property type="match status" value="1"/>
</dbReference>
<name>A0A433QLU1_9FUNG</name>
<feature type="binding site" description="axial binding residue" evidence="4">
    <location>
        <position position="489"/>
    </location>
    <ligand>
        <name>heme</name>
        <dbReference type="ChEBI" id="CHEBI:30413"/>
    </ligand>
    <ligandPart>
        <name>Fe</name>
        <dbReference type="ChEBI" id="CHEBI:18248"/>
    </ligandPart>
</feature>
<evidence type="ECO:0000256" key="3">
    <source>
        <dbReference type="ARBA" id="ARBA00023004"/>
    </source>
</evidence>
<dbReference type="EMBL" id="RBNJ01003587">
    <property type="protein sequence ID" value="RUS30763.1"/>
    <property type="molecule type" value="Genomic_DNA"/>
</dbReference>
<dbReference type="PANTHER" id="PTHR46300">
    <property type="entry name" value="P450, PUTATIVE (EUROFUNG)-RELATED-RELATED"/>
    <property type="match status" value="1"/>
</dbReference>
<dbReference type="GO" id="GO:0020037">
    <property type="term" value="F:heme binding"/>
    <property type="evidence" value="ECO:0007669"/>
    <property type="project" value="InterPro"/>
</dbReference>
<comment type="caution">
    <text evidence="6">The sequence shown here is derived from an EMBL/GenBank/DDBJ whole genome shotgun (WGS) entry which is preliminary data.</text>
</comment>
<gene>
    <name evidence="6" type="ORF">BC938DRAFT_478990</name>
</gene>
<evidence type="ECO:0000256" key="4">
    <source>
        <dbReference type="PIRSR" id="PIRSR602401-1"/>
    </source>
</evidence>
<keyword evidence="3 4" id="KW-0408">Iron</keyword>
<dbReference type="GO" id="GO:0004497">
    <property type="term" value="F:monooxygenase activity"/>
    <property type="evidence" value="ECO:0007669"/>
    <property type="project" value="UniProtKB-KW"/>
</dbReference>
<organism evidence="6 7">
    <name type="scientific">Jimgerdemannia flammicorona</name>
    <dbReference type="NCBI Taxonomy" id="994334"/>
    <lineage>
        <taxon>Eukaryota</taxon>
        <taxon>Fungi</taxon>
        <taxon>Fungi incertae sedis</taxon>
        <taxon>Mucoromycota</taxon>
        <taxon>Mucoromycotina</taxon>
        <taxon>Endogonomycetes</taxon>
        <taxon>Endogonales</taxon>
        <taxon>Endogonaceae</taxon>
        <taxon>Jimgerdemannia</taxon>
    </lineage>
</organism>
<keyword evidence="5" id="KW-0503">Monooxygenase</keyword>
<dbReference type="Pfam" id="PF00067">
    <property type="entry name" value="p450"/>
    <property type="match status" value="2"/>
</dbReference>
<evidence type="ECO:0000256" key="5">
    <source>
        <dbReference type="RuleBase" id="RU000461"/>
    </source>
</evidence>